<dbReference type="EMBL" id="CAJIMS010000001">
    <property type="protein sequence ID" value="CAD7812544.1"/>
    <property type="molecule type" value="Genomic_DNA"/>
</dbReference>
<keyword evidence="1" id="KW-1133">Transmembrane helix</keyword>
<keyword evidence="1" id="KW-0812">Transmembrane</keyword>
<dbReference type="RefSeq" id="WP_162088782.1">
    <property type="nucleotide sequence ID" value="NZ_CAJIMS010000001.1"/>
</dbReference>
<dbReference type="Pfam" id="PF09851">
    <property type="entry name" value="SHOCT"/>
    <property type="match status" value="1"/>
</dbReference>
<keyword evidence="4" id="KW-1185">Reference proteome</keyword>
<accession>A0A9N8QSW5</accession>
<evidence type="ECO:0000313" key="4">
    <source>
        <dbReference type="Proteomes" id="UP000662618"/>
    </source>
</evidence>
<proteinExistence type="predicted"/>
<dbReference type="AlphaFoldDB" id="A0A9N8QSW5"/>
<dbReference type="Proteomes" id="UP000662618">
    <property type="component" value="Unassembled WGS sequence"/>
</dbReference>
<dbReference type="InterPro" id="IPR018649">
    <property type="entry name" value="SHOCT"/>
</dbReference>
<sequence>MAEKELSDIVKLGELRDKGIITQQEFDVKKKQVLDSINFSNNQNITPTTFQNSPKKANGCVIVIAVLGGTFILFMIIVFFVMIFSTNDGKKTTENKYEIFLSSNEPKNQQQKIDSAKLANKKFNNLPDAEKISILNKELEQKNLTKVQRKEIEIEIKGIKELAFAKKNISAWDGSNPKLERAVKKSMNDPDSYEHVQTTFSYKKDKVIATMIYRGNNAFGAKVLGKALGTFDYDGNLLNIEAEN</sequence>
<name>A0A9N8QSW5_9FLAO</name>
<evidence type="ECO:0000259" key="2">
    <source>
        <dbReference type="Pfam" id="PF09851"/>
    </source>
</evidence>
<evidence type="ECO:0000256" key="1">
    <source>
        <dbReference type="SAM" id="Phobius"/>
    </source>
</evidence>
<organism evidence="3 4">
    <name type="scientific">Chryseobacterium aquaeductus</name>
    <dbReference type="NCBI Taxonomy" id="2675056"/>
    <lineage>
        <taxon>Bacteria</taxon>
        <taxon>Pseudomonadati</taxon>
        <taxon>Bacteroidota</taxon>
        <taxon>Flavobacteriia</taxon>
        <taxon>Flavobacteriales</taxon>
        <taxon>Weeksellaceae</taxon>
        <taxon>Chryseobacterium group</taxon>
        <taxon>Chryseobacterium</taxon>
    </lineage>
</organism>
<evidence type="ECO:0000313" key="3">
    <source>
        <dbReference type="EMBL" id="CAD7812544.1"/>
    </source>
</evidence>
<feature type="transmembrane region" description="Helical" evidence="1">
    <location>
        <begin position="60"/>
        <end position="84"/>
    </location>
</feature>
<keyword evidence="1" id="KW-0472">Membrane</keyword>
<protein>
    <recommendedName>
        <fullName evidence="2">SHOCT domain-containing protein</fullName>
    </recommendedName>
</protein>
<feature type="domain" description="SHOCT" evidence="2">
    <location>
        <begin position="11"/>
        <end position="34"/>
    </location>
</feature>
<comment type="caution">
    <text evidence="3">The sequence shown here is derived from an EMBL/GenBank/DDBJ whole genome shotgun (WGS) entry which is preliminary data.</text>
</comment>
<gene>
    <name evidence="3" type="ORF">CHRY9390_02528</name>
</gene>
<reference evidence="3" key="1">
    <citation type="submission" date="2020-12" db="EMBL/GenBank/DDBJ databases">
        <authorList>
            <person name="Rodrigo-Torres L."/>
            <person name="Arahal R. D."/>
            <person name="Lucena T."/>
        </authorList>
    </citation>
    <scope>NUCLEOTIDE SEQUENCE</scope>
    <source>
        <strain evidence="3">CECT 9390</strain>
    </source>
</reference>